<feature type="domain" description="DUF1985" evidence="2">
    <location>
        <begin position="73"/>
        <end position="181"/>
    </location>
</feature>
<dbReference type="EMBL" id="LR881470">
    <property type="protein sequence ID" value="CAD5332919.1"/>
    <property type="molecule type" value="Genomic_DNA"/>
</dbReference>
<gene>
    <name evidence="3" type="ORF">AT9943_LOCUS20299</name>
</gene>
<evidence type="ECO:0000259" key="2">
    <source>
        <dbReference type="Pfam" id="PF09331"/>
    </source>
</evidence>
<feature type="compositionally biased region" description="Polar residues" evidence="1">
    <location>
        <begin position="406"/>
        <end position="422"/>
    </location>
</feature>
<accession>A0A7G2FDN4</accession>
<dbReference type="Pfam" id="PF09331">
    <property type="entry name" value="DUF1985"/>
    <property type="match status" value="1"/>
</dbReference>
<feature type="region of interest" description="Disordered" evidence="1">
    <location>
        <begin position="406"/>
        <end position="486"/>
    </location>
</feature>
<dbReference type="InterPro" id="IPR015410">
    <property type="entry name" value="DUF1985"/>
</dbReference>
<feature type="compositionally biased region" description="Basic and acidic residues" evidence="1">
    <location>
        <begin position="448"/>
        <end position="462"/>
    </location>
</feature>
<protein>
    <submittedName>
        <fullName evidence="3">(thale cress) hypothetical protein</fullName>
    </submittedName>
</protein>
<organism evidence="3 4">
    <name type="scientific">Arabidopsis thaliana</name>
    <name type="common">Mouse-ear cress</name>
    <dbReference type="NCBI Taxonomy" id="3702"/>
    <lineage>
        <taxon>Eukaryota</taxon>
        <taxon>Viridiplantae</taxon>
        <taxon>Streptophyta</taxon>
        <taxon>Embryophyta</taxon>
        <taxon>Tracheophyta</taxon>
        <taxon>Spermatophyta</taxon>
        <taxon>Magnoliopsida</taxon>
        <taxon>eudicotyledons</taxon>
        <taxon>Gunneridae</taxon>
        <taxon>Pentapetalae</taxon>
        <taxon>rosids</taxon>
        <taxon>malvids</taxon>
        <taxon>Brassicales</taxon>
        <taxon>Brassicaceae</taxon>
        <taxon>Camelineae</taxon>
        <taxon>Arabidopsis</taxon>
    </lineage>
</organism>
<feature type="region of interest" description="Disordered" evidence="1">
    <location>
        <begin position="296"/>
        <end position="320"/>
    </location>
</feature>
<feature type="region of interest" description="Disordered" evidence="1">
    <location>
        <begin position="1"/>
        <end position="20"/>
    </location>
</feature>
<evidence type="ECO:0000313" key="3">
    <source>
        <dbReference type="EMBL" id="CAD5332919.1"/>
    </source>
</evidence>
<dbReference type="AlphaFoldDB" id="A0A7G2FDN4"/>
<evidence type="ECO:0000256" key="1">
    <source>
        <dbReference type="SAM" id="MobiDB-lite"/>
    </source>
</evidence>
<proteinExistence type="predicted"/>
<feature type="compositionally biased region" description="Basic residues" evidence="1">
    <location>
        <begin position="423"/>
        <end position="434"/>
    </location>
</feature>
<evidence type="ECO:0000313" key="4">
    <source>
        <dbReference type="Proteomes" id="UP000516314"/>
    </source>
</evidence>
<sequence>MTNHPTPRRLFRAGSEPNGEKVQSYSELSLIDDIPNALDEEDIKILLESQFGKLFDFLEGAMYSRKLIHFLRTRQLVVSKQNEIWVIFSGSPIRFSISEFERVTGLNCNKLPHVKERKEKQKLLPGKYWYTLFDRSDVSVEWVVGRLKKRMIEDQGIRLWYAALALIDGVLCPTSGRSKIYPIVTARGVDKLMRKSMTVQGFIHTLQLLFFESVPRIRKLQFPEVDEDDDSEMEETQTEIERLWSLKLDIVGKLIGSLRGWIDDEEDPSVDNLLQRIKEDHHFKGSMFLGRVVPDSLPEERNENNNVCSTHDCGEDENHQTDERQRMESRMLKAIADSEARLSSLLRETHVNHHMHEEVQRPGVGGKGGSVVDLDTTVGVHTMKDSATVILDQVLGEVMEDFYDDSSAQPTNITPRSLSQAKQVKRSSLKRRRGNNSTTSTTLPPEEVDNRLGEIADKDGNQDRPSNNDTPIPDEAPQLQAPGIPDKDVNAYFESEPNITEPFVVLHSDFGTRNPSNLEAYENNNGKIIPHPLVDEIVSGKDEEITAAPCYK</sequence>
<dbReference type="Proteomes" id="UP000516314">
    <property type="component" value="Chromosome 5"/>
</dbReference>
<dbReference type="PANTHER" id="PTHR48449">
    <property type="entry name" value="DUF1985 DOMAIN-CONTAINING PROTEIN"/>
    <property type="match status" value="1"/>
</dbReference>
<feature type="compositionally biased region" description="Basic residues" evidence="1">
    <location>
        <begin position="1"/>
        <end position="11"/>
    </location>
</feature>
<reference evidence="3 4" key="1">
    <citation type="submission" date="2020-09" db="EMBL/GenBank/DDBJ databases">
        <authorList>
            <person name="Ashkenazy H."/>
        </authorList>
    </citation>
    <scope>NUCLEOTIDE SEQUENCE [LARGE SCALE GENOMIC DNA]</scope>
    <source>
        <strain evidence="4">cv. Cdm-0</strain>
    </source>
</reference>
<name>A0A7G2FDN4_ARATH</name>
<dbReference type="PANTHER" id="PTHR48449:SF1">
    <property type="entry name" value="DUF1985 DOMAIN-CONTAINING PROTEIN"/>
    <property type="match status" value="1"/>
</dbReference>